<sequence length="281" mass="28770">MAGQSINRRRLSSMAVWAAATAFAVGTTVAGGTASATAPAAGTAGARPTIVLAHGAFADASSWNAVIKRLQADGYPVVAPADPLRGPASDAAALRSVTDHIPGPKILVGHSYGGSVISAAGADDPRVKALVYVAAFLPAPGETALELTGRFPGSTLGSALDPVTYPSPDGSSSTDLYIRADAFRHQFAADVPAGQAALMAATQRPIAQRALEEPATVAAWQQKPSWDIVTTEDLNIPKAAQLFMAHRADAHVTEVAASHSVAVSRPGVVVRVIEEAARATR</sequence>
<keyword evidence="3" id="KW-0378">Hydrolase</keyword>
<keyword evidence="4" id="KW-1185">Reference proteome</keyword>
<dbReference type="Proteomes" id="UP001432014">
    <property type="component" value="Chromosome"/>
</dbReference>
<feature type="signal peptide" evidence="1">
    <location>
        <begin position="1"/>
        <end position="24"/>
    </location>
</feature>
<dbReference type="PANTHER" id="PTHR37017:SF11">
    <property type="entry name" value="ESTERASE_LIPASE_THIOESTERASE DOMAIN-CONTAINING PROTEIN"/>
    <property type="match status" value="1"/>
</dbReference>
<organism evidence="3 4">
    <name type="scientific">Kitasatospora herbaricolor</name>
    <dbReference type="NCBI Taxonomy" id="68217"/>
    <lineage>
        <taxon>Bacteria</taxon>
        <taxon>Bacillati</taxon>
        <taxon>Actinomycetota</taxon>
        <taxon>Actinomycetes</taxon>
        <taxon>Kitasatosporales</taxon>
        <taxon>Streptomycetaceae</taxon>
        <taxon>Kitasatospora</taxon>
    </lineage>
</organism>
<accession>A0ABZ1WHR6</accession>
<dbReference type="PANTHER" id="PTHR37017">
    <property type="entry name" value="AB HYDROLASE-1 DOMAIN-CONTAINING PROTEIN-RELATED"/>
    <property type="match status" value="1"/>
</dbReference>
<feature type="chain" id="PRO_5045191598" evidence="1">
    <location>
        <begin position="25"/>
        <end position="281"/>
    </location>
</feature>
<dbReference type="InterPro" id="IPR000073">
    <property type="entry name" value="AB_hydrolase_1"/>
</dbReference>
<dbReference type="Gene3D" id="3.40.50.1820">
    <property type="entry name" value="alpha/beta hydrolase"/>
    <property type="match status" value="1"/>
</dbReference>
<dbReference type="GO" id="GO:0016787">
    <property type="term" value="F:hydrolase activity"/>
    <property type="evidence" value="ECO:0007669"/>
    <property type="project" value="UniProtKB-KW"/>
</dbReference>
<dbReference type="EMBL" id="CP108482">
    <property type="protein sequence ID" value="WUS60426.1"/>
    <property type="molecule type" value="Genomic_DNA"/>
</dbReference>
<keyword evidence="1" id="KW-0732">Signal</keyword>
<evidence type="ECO:0000313" key="4">
    <source>
        <dbReference type="Proteomes" id="UP001432014"/>
    </source>
</evidence>
<dbReference type="RefSeq" id="WP_329493473.1">
    <property type="nucleotide sequence ID" value="NZ_CP108460.1"/>
</dbReference>
<dbReference type="Pfam" id="PF12697">
    <property type="entry name" value="Abhydrolase_6"/>
    <property type="match status" value="1"/>
</dbReference>
<dbReference type="InterPro" id="IPR052897">
    <property type="entry name" value="Sec-Metab_Biosynth_Hydrolase"/>
</dbReference>
<protein>
    <submittedName>
        <fullName evidence="3">Alpha/beta hydrolase</fullName>
    </submittedName>
</protein>
<evidence type="ECO:0000259" key="2">
    <source>
        <dbReference type="Pfam" id="PF12697"/>
    </source>
</evidence>
<evidence type="ECO:0000256" key="1">
    <source>
        <dbReference type="SAM" id="SignalP"/>
    </source>
</evidence>
<dbReference type="SUPFAM" id="SSF53474">
    <property type="entry name" value="alpha/beta-Hydrolases"/>
    <property type="match status" value="1"/>
</dbReference>
<evidence type="ECO:0000313" key="3">
    <source>
        <dbReference type="EMBL" id="WUS60426.1"/>
    </source>
</evidence>
<reference evidence="3 4" key="1">
    <citation type="submission" date="2022-10" db="EMBL/GenBank/DDBJ databases">
        <title>The complete genomes of actinobacterial strains from the NBC collection.</title>
        <authorList>
            <person name="Joergensen T.S."/>
            <person name="Alvarez Arevalo M."/>
            <person name="Sterndorff E.B."/>
            <person name="Faurdal D."/>
            <person name="Vuksanovic O."/>
            <person name="Mourched A.-S."/>
            <person name="Charusanti P."/>
            <person name="Shaw S."/>
            <person name="Blin K."/>
            <person name="Weber T."/>
        </authorList>
    </citation>
    <scope>NUCLEOTIDE SEQUENCE [LARGE SCALE GENOMIC DNA]</scope>
    <source>
        <strain evidence="3 4">NBC_01247</strain>
    </source>
</reference>
<gene>
    <name evidence="3" type="ORF">OG469_36045</name>
</gene>
<proteinExistence type="predicted"/>
<dbReference type="InterPro" id="IPR029058">
    <property type="entry name" value="AB_hydrolase_fold"/>
</dbReference>
<feature type="domain" description="AB hydrolase-1" evidence="2">
    <location>
        <begin position="50"/>
        <end position="271"/>
    </location>
</feature>
<name>A0ABZ1WHR6_9ACTN</name>